<dbReference type="EMBL" id="CYRX01000033">
    <property type="protein sequence ID" value="CUH62052.1"/>
    <property type="molecule type" value="Genomic_DNA"/>
</dbReference>
<dbReference type="Proteomes" id="UP000051298">
    <property type="component" value="Unassembled WGS sequence"/>
</dbReference>
<evidence type="ECO:0000313" key="2">
    <source>
        <dbReference type="Proteomes" id="UP000051298"/>
    </source>
</evidence>
<dbReference type="AlphaFoldDB" id="A0A0P1F3Y7"/>
<dbReference type="RefSeq" id="WP_072936590.1">
    <property type="nucleotide sequence ID" value="NZ_CYRX01000033.1"/>
</dbReference>
<evidence type="ECO:0000313" key="1">
    <source>
        <dbReference type="EMBL" id="CUH62052.1"/>
    </source>
</evidence>
<accession>A0A0P1F3Y7</accession>
<sequence>MFRLASISFALAAPAAALDLGQCTRTTHVSHGGEAEHRDLGAGRVGWAEWWSQEGVYVDAYVADCGTARVLITRLREENVGARQFDRRDAGQKIIERHTRRHPSLFSLEGLADDLANTGEDTQLSDMKTEPCACASLYPNMRGAMMPFVLN</sequence>
<organism evidence="1 2">
    <name type="scientific">Thalassobacter stenotrophicus</name>
    <dbReference type="NCBI Taxonomy" id="266809"/>
    <lineage>
        <taxon>Bacteria</taxon>
        <taxon>Pseudomonadati</taxon>
        <taxon>Pseudomonadota</taxon>
        <taxon>Alphaproteobacteria</taxon>
        <taxon>Rhodobacterales</taxon>
        <taxon>Roseobacteraceae</taxon>
        <taxon>Thalassobacter</taxon>
    </lineage>
</organism>
<protein>
    <submittedName>
        <fullName evidence="1">Uncharacterized protein</fullName>
    </submittedName>
</protein>
<proteinExistence type="predicted"/>
<gene>
    <name evidence="1" type="ORF">THS5294_03366</name>
</gene>
<reference evidence="1 2" key="1">
    <citation type="submission" date="2015-09" db="EMBL/GenBank/DDBJ databases">
        <authorList>
            <consortium name="Swine Surveillance"/>
        </authorList>
    </citation>
    <scope>NUCLEOTIDE SEQUENCE [LARGE SCALE GENOMIC DNA]</scope>
    <source>
        <strain evidence="1 2">CECT 5294</strain>
    </source>
</reference>
<name>A0A0P1F3Y7_9RHOB</name>